<dbReference type="Pfam" id="PF00240">
    <property type="entry name" value="ubiquitin"/>
    <property type="match status" value="1"/>
</dbReference>
<dbReference type="CDD" id="cd17923">
    <property type="entry name" value="DEXHc_Hrq1-like"/>
    <property type="match status" value="1"/>
</dbReference>
<dbReference type="GO" id="GO:0036297">
    <property type="term" value="P:interstrand cross-link repair"/>
    <property type="evidence" value="ECO:0007669"/>
    <property type="project" value="TreeGrafter"/>
</dbReference>
<gene>
    <name evidence="8" type="ORF">BOH78_3004</name>
</gene>
<dbReference type="SUPFAM" id="SSF52540">
    <property type="entry name" value="P-loop containing nucleoside triphosphate hydrolases"/>
    <property type="match status" value="1"/>
</dbReference>
<feature type="domain" description="Helicase ATP-binding" evidence="6">
    <location>
        <begin position="286"/>
        <end position="469"/>
    </location>
</feature>
<dbReference type="PROSITE" id="PS51194">
    <property type="entry name" value="HELICASE_CTER"/>
    <property type="match status" value="1"/>
</dbReference>
<dbReference type="InterPro" id="IPR038765">
    <property type="entry name" value="Papain-like_cys_pep_sf"/>
</dbReference>
<dbReference type="Pfam" id="PF00443">
    <property type="entry name" value="UCH"/>
    <property type="match status" value="1"/>
</dbReference>
<keyword evidence="1" id="KW-0547">Nucleotide-binding</keyword>
<comment type="caution">
    <text evidence="8">The sequence shown here is derived from an EMBL/GenBank/DDBJ whole genome shotgun (WGS) entry which is preliminary data.</text>
</comment>
<evidence type="ECO:0000313" key="9">
    <source>
        <dbReference type="Proteomes" id="UP000189274"/>
    </source>
</evidence>
<dbReference type="InterPro" id="IPR000626">
    <property type="entry name" value="Ubiquitin-like_dom"/>
</dbReference>
<dbReference type="SMART" id="SM00213">
    <property type="entry name" value="UBQ"/>
    <property type="match status" value="1"/>
</dbReference>
<dbReference type="GO" id="GO:0043138">
    <property type="term" value="F:3'-5' DNA helicase activity"/>
    <property type="evidence" value="ECO:0007669"/>
    <property type="project" value="TreeGrafter"/>
</dbReference>
<dbReference type="InterPro" id="IPR018200">
    <property type="entry name" value="USP_CS"/>
</dbReference>
<dbReference type="InterPro" id="IPR011545">
    <property type="entry name" value="DEAD/DEAH_box_helicase_dom"/>
</dbReference>
<dbReference type="GO" id="GO:0016579">
    <property type="term" value="P:protein deubiquitination"/>
    <property type="evidence" value="ECO:0007669"/>
    <property type="project" value="InterPro"/>
</dbReference>
<keyword evidence="8" id="KW-0347">Helicase</keyword>
<evidence type="ECO:0000313" key="8">
    <source>
        <dbReference type="EMBL" id="ONH73693.1"/>
    </source>
</evidence>
<dbReference type="Pfam" id="PF00271">
    <property type="entry name" value="Helicase_C"/>
    <property type="match status" value="1"/>
</dbReference>
<protein>
    <submittedName>
        <fullName evidence="8">Putative ATP-dependent helicase HRQ1</fullName>
    </submittedName>
</protein>
<dbReference type="InterPro" id="IPR055227">
    <property type="entry name" value="HRQ1_WHD"/>
</dbReference>
<dbReference type="InterPro" id="IPR014001">
    <property type="entry name" value="Helicase_ATP-bd"/>
</dbReference>
<feature type="domain" description="Helicase C-terminal" evidence="7">
    <location>
        <begin position="503"/>
        <end position="659"/>
    </location>
</feature>
<keyword evidence="2" id="KW-0067">ATP-binding</keyword>
<dbReference type="Proteomes" id="UP000189274">
    <property type="component" value="Unassembled WGS sequence"/>
</dbReference>
<keyword evidence="8" id="KW-0378">Hydrolase</keyword>
<feature type="domain" description="USP" evidence="5">
    <location>
        <begin position="1151"/>
        <end position="1523"/>
    </location>
</feature>
<dbReference type="GO" id="GO:0005634">
    <property type="term" value="C:nucleus"/>
    <property type="evidence" value="ECO:0007669"/>
    <property type="project" value="TreeGrafter"/>
</dbReference>
<evidence type="ECO:0000259" key="4">
    <source>
        <dbReference type="PROSITE" id="PS50053"/>
    </source>
</evidence>
<evidence type="ECO:0000259" key="6">
    <source>
        <dbReference type="PROSITE" id="PS51192"/>
    </source>
</evidence>
<evidence type="ECO:0000259" key="5">
    <source>
        <dbReference type="PROSITE" id="PS50235"/>
    </source>
</evidence>
<dbReference type="PROSITE" id="PS50235">
    <property type="entry name" value="USP_3"/>
    <property type="match status" value="1"/>
</dbReference>
<dbReference type="Gene3D" id="3.40.50.300">
    <property type="entry name" value="P-loop containing nucleotide triphosphate hydrolases"/>
    <property type="match status" value="2"/>
</dbReference>
<evidence type="ECO:0000256" key="2">
    <source>
        <dbReference type="ARBA" id="ARBA00022840"/>
    </source>
</evidence>
<dbReference type="Pfam" id="PF00270">
    <property type="entry name" value="DEAD"/>
    <property type="match status" value="1"/>
</dbReference>
<sequence length="1525" mass="174252">MANRIVQRKNSTDDITAAIDSIIASTEELQFLERLHFKLVSYYTFLSNRQHIITTFDLFKEHIAKTLDHILTFEDVAKLKTITPNNINFEYVDKNNFILEEKHFNWRDGYKQREADIFDIDKDNFDTDNQVLILEFIDSGNKSRRENTEKLLPGAIKKLIIRRDNRFRKDLRNLVRDKGDNTLQYIQDSYKKYIPDKQKFIDPMEEMNQEKIESSHQPIPQLINHFKTMNNYNNQLSDSSRYIIPPKPAKYDPEFFHEVSLHPDIESLLDSKNIQQIYSHQSLGLRSVLLEGKHVISTTSTSSGKSLIYQLPIIQTLLNNSEETSLLLFPTKALSQDQHRALLSFIGPTLNKITDKIQTFDGDTSKQDRRLIRESANVILTNPDMIHLTLLPNHTTWARFLRNLKYVVIDELHVYKGTFGTNVAYILRRLRRICELFGNTSIQFISSSATLNDADLHLSKMVGLDDKSDIVWIDETMNGSPCGSRYIVGWNPDLDRGGSMISDTSRIIVELLKKNTRTIVFCTVRKTVELVMKEVRSQLKDEPKLLSQIMSYRGGYSISDRRKIEHQMFHGGLSCIVATNALEVGIDIGGLDVVLMCGFPISLSGFEQEMGRAGRRGLDSLCLLVAGGDPISQYYIGRMNELVERKEWEDLCIDLNNLLVWEGQLQCAFKELEVPNSELSNEWNKWWNCIPWEMFENVIREKFRWTGTRWTCRDSYLPFPAIMVPIRAIDEDTFAVVDISGGRQEVIETLEMSRTTFTLYEGGIFIHQGLPYLVKEFDVNDKFALVERVNVDWTTSQRDYTDVDPVLIERVRALKFVDIPIYYGNIVKTSVVFGFFKVDKRGKILDTVEVNNPPVKYKSKGVWIDLPTDLVNLLKNHELNLAGAIHAVEHGVMNILPRYISVGNYDEIGCECKAPEKEFAHRQTQRRRPARLLLFDTKGGKQGNGLSSRIFACAELILQETLKIVEECTCPYGCPLCCAGMQCTENSLVLSKDGCRVILRYLLHDPTPLDGIPRGPEGNLPDIDIETVVPVQNVGNVKLSPLVEVVKNEKSTEGAIGIYDLAVDPEESGLTLKLQVSSLTNVPPDRQKILAKGGPLKDDAILGSMFKEGQTVMMLGTPLEEVIKADDVNVKFIEDGDSTGLVNPNLLNLPSGLINLGNTCYLNSSIQVLYTVDELKRDLQNFHENDPALIKNMKELFEKLKNSNGKEVTPLNFLASVRNTFPQFQERSREGFYKQQDAEEAYSQILNAVISKFPDLEKYMKVEMKSETKCLESGGQDDVKYDFEDSLKLSCHINNSTNFMIDGLKNGLKETIEKNNESLGRNAQYEIQRKITKLPKYLTVHFVRFFWKRETGKKAKIMRKVQFPFQLDVMELVDEQKREGLIKARDEISKLEKTFDEEFRQIKKAKLTSELTSREQYESQMKEMKSIKEKRQEQFQDLFKTLDVSEGENASSLYDLQGIIAHQGASADSGHYQAFVRDPNDVSGEKWYKFNDDKVTVIDREKIMSLAGGSEGDSALILIYKGVGM</sequence>
<dbReference type="Pfam" id="PF09369">
    <property type="entry name" value="MZB"/>
    <property type="match status" value="1"/>
</dbReference>
<dbReference type="PROSITE" id="PS00972">
    <property type="entry name" value="USP_1"/>
    <property type="match status" value="1"/>
</dbReference>
<dbReference type="InterPro" id="IPR001394">
    <property type="entry name" value="Peptidase_C19_UCH"/>
</dbReference>
<dbReference type="SUPFAM" id="SSF54001">
    <property type="entry name" value="Cysteine proteinases"/>
    <property type="match status" value="1"/>
</dbReference>
<reference evidence="9" key="1">
    <citation type="journal article" date="2017" name="Genome Announc.">
        <title>Genome sequences of Cyberlindnera fabianii 65, Pichia kudriavzevii 129, and Saccharomyces cerevisiae 131 isolated from fermented masau fruits in Zimbabwe.</title>
        <authorList>
            <person name="van Rijswijck I.M.H."/>
            <person name="Derks M.F.L."/>
            <person name="Abee T."/>
            <person name="de Ridder D."/>
            <person name="Smid E.J."/>
        </authorList>
    </citation>
    <scope>NUCLEOTIDE SEQUENCE [LARGE SCALE GENOMIC DNA]</scope>
    <source>
        <strain evidence="9">129</strain>
    </source>
</reference>
<keyword evidence="3" id="KW-0175">Coiled coil</keyword>
<proteinExistence type="predicted"/>
<accession>A0A1V2LL57</accession>
<dbReference type="SMART" id="SM00490">
    <property type="entry name" value="HELICc"/>
    <property type="match status" value="1"/>
</dbReference>
<dbReference type="CDD" id="cd18797">
    <property type="entry name" value="SF2_C_Hrq"/>
    <property type="match status" value="1"/>
</dbReference>
<dbReference type="Gene3D" id="3.10.20.90">
    <property type="entry name" value="Phosphatidylinositol 3-kinase Catalytic Subunit, Chain A, domain 1"/>
    <property type="match status" value="1"/>
</dbReference>
<dbReference type="PROSITE" id="PS50053">
    <property type="entry name" value="UBIQUITIN_2"/>
    <property type="match status" value="1"/>
</dbReference>
<evidence type="ECO:0000259" key="7">
    <source>
        <dbReference type="PROSITE" id="PS51194"/>
    </source>
</evidence>
<evidence type="ECO:0000256" key="3">
    <source>
        <dbReference type="SAM" id="Coils"/>
    </source>
</evidence>
<dbReference type="InterPro" id="IPR001650">
    <property type="entry name" value="Helicase_C-like"/>
</dbReference>
<feature type="domain" description="Ubiquitin-like" evidence="4">
    <location>
        <begin position="1046"/>
        <end position="1115"/>
    </location>
</feature>
<dbReference type="InterPro" id="IPR029071">
    <property type="entry name" value="Ubiquitin-like_domsf"/>
</dbReference>
<dbReference type="GO" id="GO:0005524">
    <property type="term" value="F:ATP binding"/>
    <property type="evidence" value="ECO:0007669"/>
    <property type="project" value="UniProtKB-KW"/>
</dbReference>
<dbReference type="PROSITE" id="PS51192">
    <property type="entry name" value="HELICASE_ATP_BIND_1"/>
    <property type="match status" value="1"/>
</dbReference>
<feature type="coiled-coil region" evidence="3">
    <location>
        <begin position="1381"/>
        <end position="1434"/>
    </location>
</feature>
<dbReference type="VEuPathDB" id="FungiDB:C5L36_0A06950"/>
<evidence type="ECO:0000256" key="1">
    <source>
        <dbReference type="ARBA" id="ARBA00022741"/>
    </source>
</evidence>
<dbReference type="Gene3D" id="3.90.70.10">
    <property type="entry name" value="Cysteine proteinases"/>
    <property type="match status" value="1"/>
</dbReference>
<dbReference type="VEuPathDB" id="FungiDB:C5L36_0A06960"/>
<dbReference type="Pfam" id="PF22982">
    <property type="entry name" value="WHD_HRQ1"/>
    <property type="match status" value="1"/>
</dbReference>
<dbReference type="GO" id="GO:0004843">
    <property type="term" value="F:cysteine-type deubiquitinase activity"/>
    <property type="evidence" value="ECO:0007669"/>
    <property type="project" value="InterPro"/>
</dbReference>
<dbReference type="PROSITE" id="PS00973">
    <property type="entry name" value="USP_2"/>
    <property type="match status" value="1"/>
</dbReference>
<dbReference type="SUPFAM" id="SSF54236">
    <property type="entry name" value="Ubiquitin-like"/>
    <property type="match status" value="1"/>
</dbReference>
<dbReference type="InterPro" id="IPR018973">
    <property type="entry name" value="MZB"/>
</dbReference>
<dbReference type="InterPro" id="IPR027417">
    <property type="entry name" value="P-loop_NTPase"/>
</dbReference>
<dbReference type="PANTHER" id="PTHR47957:SF3">
    <property type="entry name" value="ATP-DEPENDENT HELICASE HRQ1"/>
    <property type="match status" value="1"/>
</dbReference>
<dbReference type="SMART" id="SM00487">
    <property type="entry name" value="DEXDc"/>
    <property type="match status" value="1"/>
</dbReference>
<dbReference type="EMBL" id="MQVM01000013">
    <property type="protein sequence ID" value="ONH73693.1"/>
    <property type="molecule type" value="Genomic_DNA"/>
</dbReference>
<dbReference type="GO" id="GO:0003676">
    <property type="term" value="F:nucleic acid binding"/>
    <property type="evidence" value="ECO:0007669"/>
    <property type="project" value="InterPro"/>
</dbReference>
<dbReference type="PANTHER" id="PTHR47957">
    <property type="entry name" value="ATP-DEPENDENT HELICASE HRQ1"/>
    <property type="match status" value="1"/>
</dbReference>
<organism evidence="8 9">
    <name type="scientific">Pichia kudriavzevii</name>
    <name type="common">Yeast</name>
    <name type="synonym">Issatchenkia orientalis</name>
    <dbReference type="NCBI Taxonomy" id="4909"/>
    <lineage>
        <taxon>Eukaryota</taxon>
        <taxon>Fungi</taxon>
        <taxon>Dikarya</taxon>
        <taxon>Ascomycota</taxon>
        <taxon>Saccharomycotina</taxon>
        <taxon>Pichiomycetes</taxon>
        <taxon>Pichiales</taxon>
        <taxon>Pichiaceae</taxon>
        <taxon>Pichia</taxon>
    </lineage>
</organism>
<dbReference type="GO" id="GO:0006289">
    <property type="term" value="P:nucleotide-excision repair"/>
    <property type="evidence" value="ECO:0007669"/>
    <property type="project" value="TreeGrafter"/>
</dbReference>
<dbReference type="InterPro" id="IPR028889">
    <property type="entry name" value="USP"/>
</dbReference>
<name>A0A1V2LL57_PICKU</name>